<accession>F8Q3Z2</accession>
<evidence type="ECO:0000313" key="3">
    <source>
        <dbReference type="Proteomes" id="UP000008063"/>
    </source>
</evidence>
<dbReference type="EMBL" id="GL945483">
    <property type="protein sequence ID" value="EGN96848.1"/>
    <property type="molecule type" value="Genomic_DNA"/>
</dbReference>
<protein>
    <submittedName>
        <fullName evidence="2">Uncharacterized protein</fullName>
    </submittedName>
</protein>
<dbReference type="AlphaFoldDB" id="F8Q3Z2"/>
<evidence type="ECO:0000313" key="2">
    <source>
        <dbReference type="EMBL" id="EGN96848.1"/>
    </source>
</evidence>
<proteinExistence type="predicted"/>
<sequence>MTSTSRHNDTKAVTISRSSTGAKATTATSTSLKSTGETSLKPVKKSRANRPPFPIALDDRGRVKGLVSYGTRQPMFGAMKY</sequence>
<feature type="compositionally biased region" description="Basic and acidic residues" evidence="1">
    <location>
        <begin position="1"/>
        <end position="10"/>
    </location>
</feature>
<dbReference type="InParanoid" id="F8Q3Z2"/>
<feature type="compositionally biased region" description="Low complexity" evidence="1">
    <location>
        <begin position="16"/>
        <end position="36"/>
    </location>
</feature>
<feature type="region of interest" description="Disordered" evidence="1">
    <location>
        <begin position="1"/>
        <end position="57"/>
    </location>
</feature>
<dbReference type="Proteomes" id="UP000008063">
    <property type="component" value="Unassembled WGS sequence"/>
</dbReference>
<organism evidence="3">
    <name type="scientific">Serpula lacrymans var. lacrymans (strain S7.3)</name>
    <name type="common">Dry rot fungus</name>
    <dbReference type="NCBI Taxonomy" id="936435"/>
    <lineage>
        <taxon>Eukaryota</taxon>
        <taxon>Fungi</taxon>
        <taxon>Dikarya</taxon>
        <taxon>Basidiomycota</taxon>
        <taxon>Agaricomycotina</taxon>
        <taxon>Agaricomycetes</taxon>
        <taxon>Agaricomycetidae</taxon>
        <taxon>Boletales</taxon>
        <taxon>Coniophorineae</taxon>
        <taxon>Serpulaceae</taxon>
        <taxon>Serpula</taxon>
    </lineage>
</organism>
<evidence type="ECO:0000256" key="1">
    <source>
        <dbReference type="SAM" id="MobiDB-lite"/>
    </source>
</evidence>
<dbReference type="HOGENOM" id="CLU_2575308_0_0_1"/>
<name>F8Q3Z2_SERL3</name>
<keyword evidence="3" id="KW-1185">Reference proteome</keyword>
<gene>
    <name evidence="2" type="ORF">SERLA73DRAFT_140643</name>
</gene>
<reference evidence="3" key="1">
    <citation type="journal article" date="2011" name="Science">
        <title>The plant cell wall-decomposing machinery underlies the functional diversity of forest fungi.</title>
        <authorList>
            <person name="Eastwood D.C."/>
            <person name="Floudas D."/>
            <person name="Binder M."/>
            <person name="Majcherczyk A."/>
            <person name="Schneider P."/>
            <person name="Aerts A."/>
            <person name="Asiegbu F.O."/>
            <person name="Baker S.E."/>
            <person name="Barry K."/>
            <person name="Bendiksby M."/>
            <person name="Blumentritt M."/>
            <person name="Coutinho P.M."/>
            <person name="Cullen D."/>
            <person name="de Vries R.P."/>
            <person name="Gathman A."/>
            <person name="Goodell B."/>
            <person name="Henrissat B."/>
            <person name="Ihrmark K."/>
            <person name="Kauserud H."/>
            <person name="Kohler A."/>
            <person name="LaButti K."/>
            <person name="Lapidus A."/>
            <person name="Lavin J.L."/>
            <person name="Lee Y.-H."/>
            <person name="Lindquist E."/>
            <person name="Lilly W."/>
            <person name="Lucas S."/>
            <person name="Morin E."/>
            <person name="Murat C."/>
            <person name="Oguiza J.A."/>
            <person name="Park J."/>
            <person name="Pisabarro A.G."/>
            <person name="Riley R."/>
            <person name="Rosling A."/>
            <person name="Salamov A."/>
            <person name="Schmidt O."/>
            <person name="Schmutz J."/>
            <person name="Skrede I."/>
            <person name="Stenlid J."/>
            <person name="Wiebenga A."/>
            <person name="Xie X."/>
            <person name="Kuees U."/>
            <person name="Hibbett D.S."/>
            <person name="Hoffmeister D."/>
            <person name="Hoegberg N."/>
            <person name="Martin F."/>
            <person name="Grigoriev I.V."/>
            <person name="Watkinson S.C."/>
        </authorList>
    </citation>
    <scope>NUCLEOTIDE SEQUENCE [LARGE SCALE GENOMIC DNA]</scope>
    <source>
        <strain evidence="3">strain S7.3</strain>
    </source>
</reference>